<dbReference type="SMART" id="SM00862">
    <property type="entry name" value="Trans_reg_C"/>
    <property type="match status" value="1"/>
</dbReference>
<dbReference type="GO" id="GO:0000976">
    <property type="term" value="F:transcription cis-regulatory region binding"/>
    <property type="evidence" value="ECO:0007669"/>
    <property type="project" value="TreeGrafter"/>
</dbReference>
<dbReference type="CDD" id="cd00383">
    <property type="entry name" value="trans_reg_C"/>
    <property type="match status" value="1"/>
</dbReference>
<dbReference type="GO" id="GO:0032993">
    <property type="term" value="C:protein-DNA complex"/>
    <property type="evidence" value="ECO:0007669"/>
    <property type="project" value="TreeGrafter"/>
</dbReference>
<protein>
    <submittedName>
        <fullName evidence="11">DNA-binding response regulator</fullName>
    </submittedName>
</protein>
<dbReference type="InterPro" id="IPR039420">
    <property type="entry name" value="WalR-like"/>
</dbReference>
<dbReference type="InterPro" id="IPR036388">
    <property type="entry name" value="WH-like_DNA-bd_sf"/>
</dbReference>
<keyword evidence="2" id="KW-0902">Two-component regulatory system</keyword>
<dbReference type="RefSeq" id="WP_064230679.1">
    <property type="nucleotide sequence ID" value="NZ_LVZK01000001.1"/>
</dbReference>
<gene>
    <name evidence="11" type="ORF">A4H34_00300</name>
</gene>
<dbReference type="Pfam" id="PF00486">
    <property type="entry name" value="Trans_reg_C"/>
    <property type="match status" value="1"/>
</dbReference>
<dbReference type="OrthoDB" id="3197131at2"/>
<evidence type="ECO:0000259" key="10">
    <source>
        <dbReference type="PROSITE" id="PS51755"/>
    </source>
</evidence>
<proteinExistence type="predicted"/>
<dbReference type="Gene3D" id="1.10.10.10">
    <property type="entry name" value="Winged helix-like DNA-binding domain superfamily/Winged helix DNA-binding domain"/>
    <property type="match status" value="1"/>
</dbReference>
<feature type="domain" description="OmpR/PhoB-type" evidence="10">
    <location>
        <begin position="132"/>
        <end position="230"/>
    </location>
</feature>
<dbReference type="InterPro" id="IPR001789">
    <property type="entry name" value="Sig_transdc_resp-reg_receiver"/>
</dbReference>
<evidence type="ECO:0000256" key="2">
    <source>
        <dbReference type="ARBA" id="ARBA00023012"/>
    </source>
</evidence>
<comment type="caution">
    <text evidence="11">The sequence shown here is derived from an EMBL/GenBank/DDBJ whole genome shotgun (WGS) entry which is preliminary data.</text>
</comment>
<dbReference type="GO" id="GO:0005829">
    <property type="term" value="C:cytosol"/>
    <property type="evidence" value="ECO:0007669"/>
    <property type="project" value="TreeGrafter"/>
</dbReference>
<keyword evidence="3" id="KW-0805">Transcription regulation</keyword>
<dbReference type="Proteomes" id="UP000078368">
    <property type="component" value="Unassembled WGS sequence"/>
</dbReference>
<reference evidence="11 12" key="1">
    <citation type="submission" date="2016-04" db="EMBL/GenBank/DDBJ databases">
        <title>Peptidophaga gingivicola gen. nov., sp. nov., isolated from human subgingival plaque.</title>
        <authorList>
            <person name="Beall C.J."/>
            <person name="Mokrzan E.M."/>
            <person name="Griffen A.L."/>
            <person name="Leys E.J."/>
        </authorList>
    </citation>
    <scope>NUCLEOTIDE SEQUENCE [LARGE SCALE GENOMIC DNA]</scope>
    <source>
        <strain evidence="11 12">BA112</strain>
    </source>
</reference>
<evidence type="ECO:0000256" key="3">
    <source>
        <dbReference type="ARBA" id="ARBA00023015"/>
    </source>
</evidence>
<dbReference type="PANTHER" id="PTHR48111:SF1">
    <property type="entry name" value="TWO-COMPONENT RESPONSE REGULATOR ORR33"/>
    <property type="match status" value="1"/>
</dbReference>
<keyword evidence="4 7" id="KW-0238">DNA-binding</keyword>
<dbReference type="SUPFAM" id="SSF52172">
    <property type="entry name" value="CheY-like"/>
    <property type="match status" value="1"/>
</dbReference>
<evidence type="ECO:0000256" key="5">
    <source>
        <dbReference type="ARBA" id="ARBA00023163"/>
    </source>
</evidence>
<dbReference type="GO" id="GO:0000156">
    <property type="term" value="F:phosphorelay response regulator activity"/>
    <property type="evidence" value="ECO:0007669"/>
    <property type="project" value="TreeGrafter"/>
</dbReference>
<dbReference type="GO" id="GO:0006355">
    <property type="term" value="P:regulation of DNA-templated transcription"/>
    <property type="evidence" value="ECO:0007669"/>
    <property type="project" value="InterPro"/>
</dbReference>
<dbReference type="EMBL" id="LVZK01000001">
    <property type="protein sequence ID" value="OAP85686.1"/>
    <property type="molecule type" value="Genomic_DNA"/>
</dbReference>
<feature type="DNA-binding region" description="OmpR/PhoB-type" evidence="7">
    <location>
        <begin position="132"/>
        <end position="230"/>
    </location>
</feature>
<evidence type="ECO:0000256" key="1">
    <source>
        <dbReference type="ARBA" id="ARBA00022553"/>
    </source>
</evidence>
<dbReference type="Pfam" id="PF00072">
    <property type="entry name" value="Response_reg"/>
    <property type="match status" value="1"/>
</dbReference>
<sequence length="262" mass="28210">MAEQIDVLMVEDEAALAASTVEYLNLSQIEARAVGSAEEALTAVSKLDPRLILLDVNLPGASGFEFCRRLRKDRDTPVVFISARTGEDDQILALTLGGDDYIVKPYSLALLVAKVRRALARSASGSGGGREAGVYDDGWLAVDLESSRVSVDGAEIQLAAMEFDLLAYLVANRGRIVEKRELLNKVWGGAVTGDGTLAVHVRRLRRRIEPDPENPAYICTVWGRGYRFREGGASLKAGETPARAGETPARAGERPAKAGETL</sequence>
<dbReference type="InterPro" id="IPR001867">
    <property type="entry name" value="OmpR/PhoB-type_DNA-bd"/>
</dbReference>
<evidence type="ECO:0000256" key="8">
    <source>
        <dbReference type="SAM" id="MobiDB-lite"/>
    </source>
</evidence>
<keyword evidence="5" id="KW-0804">Transcription</keyword>
<feature type="compositionally biased region" description="Basic and acidic residues" evidence="8">
    <location>
        <begin position="251"/>
        <end position="262"/>
    </location>
</feature>
<feature type="modified residue" description="4-aspartylphosphate" evidence="6">
    <location>
        <position position="55"/>
    </location>
</feature>
<evidence type="ECO:0000256" key="7">
    <source>
        <dbReference type="PROSITE-ProRule" id="PRU01091"/>
    </source>
</evidence>
<feature type="region of interest" description="Disordered" evidence="8">
    <location>
        <begin position="233"/>
        <end position="262"/>
    </location>
</feature>
<dbReference type="InterPro" id="IPR011006">
    <property type="entry name" value="CheY-like_superfamily"/>
</dbReference>
<evidence type="ECO:0000313" key="12">
    <source>
        <dbReference type="Proteomes" id="UP000078368"/>
    </source>
</evidence>
<dbReference type="STRING" id="1823756.A4H34_00300"/>
<dbReference type="AlphaFoldDB" id="A0A179B1U1"/>
<keyword evidence="1 6" id="KW-0597">Phosphoprotein</keyword>
<dbReference type="PROSITE" id="PS50110">
    <property type="entry name" value="RESPONSE_REGULATORY"/>
    <property type="match status" value="1"/>
</dbReference>
<organism evidence="11 12">
    <name type="scientific">Peptidiphaga gingivicola</name>
    <dbReference type="NCBI Taxonomy" id="2741497"/>
    <lineage>
        <taxon>Bacteria</taxon>
        <taxon>Bacillati</taxon>
        <taxon>Actinomycetota</taxon>
        <taxon>Actinomycetes</taxon>
        <taxon>Actinomycetales</taxon>
        <taxon>Actinomycetaceae</taxon>
        <taxon>Peptidiphaga</taxon>
    </lineage>
</organism>
<evidence type="ECO:0000256" key="4">
    <source>
        <dbReference type="ARBA" id="ARBA00023125"/>
    </source>
</evidence>
<evidence type="ECO:0000313" key="11">
    <source>
        <dbReference type="EMBL" id="OAP85686.1"/>
    </source>
</evidence>
<name>A0A179B1U1_9ACTO</name>
<keyword evidence="12" id="KW-1185">Reference proteome</keyword>
<dbReference type="PANTHER" id="PTHR48111">
    <property type="entry name" value="REGULATOR OF RPOS"/>
    <property type="match status" value="1"/>
</dbReference>
<dbReference type="SMART" id="SM00448">
    <property type="entry name" value="REC"/>
    <property type="match status" value="1"/>
</dbReference>
<dbReference type="Gene3D" id="3.40.50.2300">
    <property type="match status" value="1"/>
</dbReference>
<accession>A0A179B1U1</accession>
<dbReference type="PROSITE" id="PS51755">
    <property type="entry name" value="OMPR_PHOB"/>
    <property type="match status" value="1"/>
</dbReference>
<evidence type="ECO:0000259" key="9">
    <source>
        <dbReference type="PROSITE" id="PS50110"/>
    </source>
</evidence>
<dbReference type="CDD" id="cd17574">
    <property type="entry name" value="REC_OmpR"/>
    <property type="match status" value="1"/>
</dbReference>
<feature type="domain" description="Response regulatory" evidence="9">
    <location>
        <begin position="6"/>
        <end position="119"/>
    </location>
</feature>
<evidence type="ECO:0000256" key="6">
    <source>
        <dbReference type="PROSITE-ProRule" id="PRU00169"/>
    </source>
</evidence>